<reference evidence="1" key="1">
    <citation type="journal article" date="2015" name="Nature">
        <title>Complex archaea that bridge the gap between prokaryotes and eukaryotes.</title>
        <authorList>
            <person name="Spang A."/>
            <person name="Saw J.H."/>
            <person name="Jorgensen S.L."/>
            <person name="Zaremba-Niedzwiedzka K."/>
            <person name="Martijn J."/>
            <person name="Lind A.E."/>
            <person name="van Eijk R."/>
            <person name="Schleper C."/>
            <person name="Guy L."/>
            <person name="Ettema T.J."/>
        </authorList>
    </citation>
    <scope>NUCLEOTIDE SEQUENCE</scope>
</reference>
<comment type="caution">
    <text evidence="1">The sequence shown here is derived from an EMBL/GenBank/DDBJ whole genome shotgun (WGS) entry which is preliminary data.</text>
</comment>
<evidence type="ECO:0000313" key="1">
    <source>
        <dbReference type="EMBL" id="KKK53907.1"/>
    </source>
</evidence>
<feature type="non-terminal residue" evidence="1">
    <location>
        <position position="1"/>
    </location>
</feature>
<gene>
    <name evidence="1" type="ORF">LCGC14_3090070</name>
</gene>
<dbReference type="EMBL" id="LAZR01066270">
    <property type="protein sequence ID" value="KKK53907.1"/>
    <property type="molecule type" value="Genomic_DNA"/>
</dbReference>
<feature type="non-terminal residue" evidence="1">
    <location>
        <position position="347"/>
    </location>
</feature>
<organism evidence="1">
    <name type="scientific">marine sediment metagenome</name>
    <dbReference type="NCBI Taxonomy" id="412755"/>
    <lineage>
        <taxon>unclassified sequences</taxon>
        <taxon>metagenomes</taxon>
        <taxon>ecological metagenomes</taxon>
    </lineage>
</organism>
<accession>A0A0F8WAV0</accession>
<protein>
    <submittedName>
        <fullName evidence="1">Uncharacterized protein</fullName>
    </submittedName>
</protein>
<proteinExistence type="predicted"/>
<name>A0A0F8WAV0_9ZZZZ</name>
<sequence length="347" mass="37233">HVVSGESETTLATRFVVFGKELSLFNGASFTRESSIDRPWYVPDSVGIGLDLPTLQLTFGEDLEIDTMAVSLSGSVDFNYDLWNLNNLGKWLDANRPDKGVSVFNGKVPFVLGGWPMSLETSLSVSPGFDWSVTVGAESAGGWGILQRPTYLTPNVEVALKAKVNLVDVGVASLGAYVKPSLGFKYQVGLLDTLPGFDDDFFVEFQVVVGAEAKVGPWTYNLGEIDLFDYTWGKDYGLAAAEAKAVASSQLGTLATPDMVTLADGRQLVAYVADDAVGGDTDIVYQIHDAGTWSVVGSISNDIDYPDQAPRLALRPDGTVLAVWTRVELTEAELATATLDEVLAAQE</sequence>
<dbReference type="AlphaFoldDB" id="A0A0F8WAV0"/>